<name>A0A2P7YFM8_9PEZI</name>
<evidence type="ECO:0008006" key="4">
    <source>
        <dbReference type="Google" id="ProtNLM"/>
    </source>
</evidence>
<sequence length="380" mass="40606">MADADDFDIDIYGDDKPEFVNEPADQPPVQSVEDTAVTGVQDYTDHDEAPLEPETEPQLDGTAGEATAQEGERHTNLEQKPDIPGTAGAAGLATADEYPAEDEPMREADPGALPALKLSELQWYTTEDDIRGWANRAGVEDEVKDITFNEHKVNGKSKGEAFVELQTPEGATAMKRHIESLSATQQPNRKLGINYLPISPNPFKTHPKDAPNRSKESFKERPQNNHNAVYNNQNNYRGGRGGFNHRGAYQGRGGYNNNNQMGMTGGFGGMNNMNMNGMSMGMGGPMGGFGGPMGFNRGGGGMMSMNRGGFQGGRGGRGGMMGGMMPNMAMGGMSGMGMDMGMGMGMGFGGGYPQGQYNNQQYGGNSPSSNPHGAKRPRPE</sequence>
<feature type="compositionally biased region" description="Acidic residues" evidence="1">
    <location>
        <begin position="1"/>
        <end position="12"/>
    </location>
</feature>
<evidence type="ECO:0000256" key="1">
    <source>
        <dbReference type="SAM" id="MobiDB-lite"/>
    </source>
</evidence>
<dbReference type="InterPro" id="IPR034772">
    <property type="entry name" value="CPSF6/7"/>
</dbReference>
<feature type="region of interest" description="Disordered" evidence="1">
    <location>
        <begin position="199"/>
        <end position="255"/>
    </location>
</feature>
<dbReference type="SUPFAM" id="SSF54928">
    <property type="entry name" value="RNA-binding domain, RBD"/>
    <property type="match status" value="1"/>
</dbReference>
<feature type="compositionally biased region" description="Basic and acidic residues" evidence="1">
    <location>
        <begin position="70"/>
        <end position="81"/>
    </location>
</feature>
<gene>
    <name evidence="2" type="ORF">B9Z65_1360</name>
</gene>
<accession>A0A2P7YFM8</accession>
<reference evidence="2 3" key="1">
    <citation type="submission" date="2017-05" db="EMBL/GenBank/DDBJ databases">
        <title>Draft genome sequence of Elsinoe australis.</title>
        <authorList>
            <person name="Cheng Q."/>
        </authorList>
    </citation>
    <scope>NUCLEOTIDE SEQUENCE [LARGE SCALE GENOMIC DNA]</scope>
    <source>
        <strain evidence="2 3">NL1</strain>
    </source>
</reference>
<evidence type="ECO:0000313" key="3">
    <source>
        <dbReference type="Proteomes" id="UP000243723"/>
    </source>
</evidence>
<feature type="region of interest" description="Disordered" evidence="1">
    <location>
        <begin position="356"/>
        <end position="380"/>
    </location>
</feature>
<feature type="compositionally biased region" description="Low complexity" evidence="1">
    <location>
        <begin position="356"/>
        <end position="367"/>
    </location>
</feature>
<dbReference type="PANTHER" id="PTHR23204">
    <property type="entry name" value="CLEAVAGE AND POLYADENYLATION SPECIFIC FACTOR"/>
    <property type="match status" value="1"/>
</dbReference>
<dbReference type="AlphaFoldDB" id="A0A2P7YFM8"/>
<dbReference type="Proteomes" id="UP000243723">
    <property type="component" value="Unassembled WGS sequence"/>
</dbReference>
<dbReference type="OrthoDB" id="10065185at2759"/>
<comment type="caution">
    <text evidence="2">The sequence shown here is derived from an EMBL/GenBank/DDBJ whole genome shotgun (WGS) entry which is preliminary data.</text>
</comment>
<keyword evidence="3" id="KW-1185">Reference proteome</keyword>
<evidence type="ECO:0000313" key="2">
    <source>
        <dbReference type="EMBL" id="PSK34777.1"/>
    </source>
</evidence>
<feature type="region of interest" description="Disordered" evidence="1">
    <location>
        <begin position="1"/>
        <end position="113"/>
    </location>
</feature>
<dbReference type="GO" id="GO:0006397">
    <property type="term" value="P:mRNA processing"/>
    <property type="evidence" value="ECO:0007669"/>
    <property type="project" value="UniProtKB-KW"/>
</dbReference>
<dbReference type="GO" id="GO:0005634">
    <property type="term" value="C:nucleus"/>
    <property type="evidence" value="ECO:0007669"/>
    <property type="project" value="UniProtKB-SubCell"/>
</dbReference>
<proteinExistence type="predicted"/>
<dbReference type="STRING" id="40998.A0A2P7YFM8"/>
<feature type="compositionally biased region" description="Low complexity" evidence="1">
    <location>
        <begin position="85"/>
        <end position="95"/>
    </location>
</feature>
<dbReference type="InterPro" id="IPR012677">
    <property type="entry name" value="Nucleotide-bd_a/b_plait_sf"/>
</dbReference>
<dbReference type="EMBL" id="NHZQ01000445">
    <property type="protein sequence ID" value="PSK34777.1"/>
    <property type="molecule type" value="Genomic_DNA"/>
</dbReference>
<dbReference type="GO" id="GO:0003676">
    <property type="term" value="F:nucleic acid binding"/>
    <property type="evidence" value="ECO:0007669"/>
    <property type="project" value="InterPro"/>
</dbReference>
<dbReference type="Gene3D" id="3.30.70.330">
    <property type="match status" value="1"/>
</dbReference>
<feature type="compositionally biased region" description="Low complexity" evidence="1">
    <location>
        <begin position="224"/>
        <end position="237"/>
    </location>
</feature>
<protein>
    <recommendedName>
        <fullName evidence="4">RRM domain-containing protein</fullName>
    </recommendedName>
</protein>
<dbReference type="InterPro" id="IPR035979">
    <property type="entry name" value="RBD_domain_sf"/>
</dbReference>
<feature type="compositionally biased region" description="Basic and acidic residues" evidence="1">
    <location>
        <begin position="206"/>
        <end position="223"/>
    </location>
</feature>
<feature type="compositionally biased region" description="Gly residues" evidence="1">
    <location>
        <begin position="238"/>
        <end position="254"/>
    </location>
</feature>
<organism evidence="2 3">
    <name type="scientific">Elsinoe australis</name>
    <dbReference type="NCBI Taxonomy" id="40998"/>
    <lineage>
        <taxon>Eukaryota</taxon>
        <taxon>Fungi</taxon>
        <taxon>Dikarya</taxon>
        <taxon>Ascomycota</taxon>
        <taxon>Pezizomycotina</taxon>
        <taxon>Dothideomycetes</taxon>
        <taxon>Dothideomycetidae</taxon>
        <taxon>Myriangiales</taxon>
        <taxon>Elsinoaceae</taxon>
        <taxon>Elsinoe</taxon>
    </lineage>
</organism>